<keyword evidence="2" id="KW-1185">Reference proteome</keyword>
<dbReference type="RefSeq" id="WP_290249517.1">
    <property type="nucleotide sequence ID" value="NZ_JAUFQT010000002.1"/>
</dbReference>
<dbReference type="Proteomes" id="UP001589654">
    <property type="component" value="Unassembled WGS sequence"/>
</dbReference>
<evidence type="ECO:0000313" key="1">
    <source>
        <dbReference type="EMBL" id="MFB9212108.1"/>
    </source>
</evidence>
<accession>A0ABV5J5K1</accession>
<dbReference type="Gene3D" id="1.20.120.160">
    <property type="entry name" value="HPT domain"/>
    <property type="match status" value="1"/>
</dbReference>
<protein>
    <recommendedName>
        <fullName evidence="3">HPt domain-containing protein</fullName>
    </recommendedName>
</protein>
<evidence type="ECO:0008006" key="3">
    <source>
        <dbReference type="Google" id="ProtNLM"/>
    </source>
</evidence>
<proteinExistence type="predicted"/>
<dbReference type="SUPFAM" id="SSF47226">
    <property type="entry name" value="Histidine-containing phosphotransfer domain, HPT domain"/>
    <property type="match status" value="1"/>
</dbReference>
<dbReference type="InterPro" id="IPR036641">
    <property type="entry name" value="HPT_dom_sf"/>
</dbReference>
<name>A0ABV5J5K1_9BACT</name>
<evidence type="ECO:0000313" key="2">
    <source>
        <dbReference type="Proteomes" id="UP001589654"/>
    </source>
</evidence>
<organism evidence="1 2">
    <name type="scientific">Echinicola jeungdonensis</name>
    <dbReference type="NCBI Taxonomy" id="709343"/>
    <lineage>
        <taxon>Bacteria</taxon>
        <taxon>Pseudomonadati</taxon>
        <taxon>Bacteroidota</taxon>
        <taxon>Cytophagia</taxon>
        <taxon>Cytophagales</taxon>
        <taxon>Cyclobacteriaceae</taxon>
        <taxon>Echinicola</taxon>
    </lineage>
</organism>
<sequence>MYKVIDKEVIFQFLGEDRDLLPQMMEMILTINLPELKGLPELYENGLYEDVRIKVHKAKSTMGYLGALEVKQLLQSMEKDIPTTFPEKYDKLQGFIITIEKELNNLIGEL</sequence>
<comment type="caution">
    <text evidence="1">The sequence shown here is derived from an EMBL/GenBank/DDBJ whole genome shotgun (WGS) entry which is preliminary data.</text>
</comment>
<gene>
    <name evidence="1" type="ORF">ACFFUR_09840</name>
</gene>
<reference evidence="1 2" key="1">
    <citation type="submission" date="2024-09" db="EMBL/GenBank/DDBJ databases">
        <authorList>
            <person name="Sun Q."/>
            <person name="Mori K."/>
        </authorList>
    </citation>
    <scope>NUCLEOTIDE SEQUENCE [LARGE SCALE GENOMIC DNA]</scope>
    <source>
        <strain evidence="1 2">CECT 7682</strain>
    </source>
</reference>
<dbReference type="EMBL" id="JBHMEW010000057">
    <property type="protein sequence ID" value="MFB9212108.1"/>
    <property type="molecule type" value="Genomic_DNA"/>
</dbReference>